<evidence type="ECO:0000313" key="4">
    <source>
        <dbReference type="Proteomes" id="UP001597023"/>
    </source>
</evidence>
<feature type="domain" description="A-factor biosynthesis hotdog" evidence="2">
    <location>
        <begin position="194"/>
        <end position="308"/>
    </location>
</feature>
<proteinExistence type="predicted"/>
<evidence type="ECO:0000256" key="1">
    <source>
        <dbReference type="SAM" id="MobiDB-lite"/>
    </source>
</evidence>
<protein>
    <submittedName>
        <fullName evidence="3">ScbA/BarX family gamma-butyrolactone biosynthesis protein</fullName>
    </submittedName>
</protein>
<feature type="region of interest" description="Disordered" evidence="1">
    <location>
        <begin position="171"/>
        <end position="199"/>
    </location>
</feature>
<organism evidence="3 4">
    <name type="scientific">Streptomyces flavalbus</name>
    <dbReference type="NCBI Taxonomy" id="2665155"/>
    <lineage>
        <taxon>Bacteria</taxon>
        <taxon>Bacillati</taxon>
        <taxon>Actinomycetota</taxon>
        <taxon>Actinomycetes</taxon>
        <taxon>Kitasatosporales</taxon>
        <taxon>Streptomycetaceae</taxon>
        <taxon>Streptomyces</taxon>
    </lineage>
</organism>
<dbReference type="Proteomes" id="UP001597023">
    <property type="component" value="Unassembled WGS sequence"/>
</dbReference>
<feature type="compositionally biased region" description="Pro residues" evidence="1">
    <location>
        <begin position="177"/>
        <end position="191"/>
    </location>
</feature>
<dbReference type="NCBIfam" id="NF041195">
    <property type="entry name" value="ScbA_BarX_GamBu"/>
    <property type="match status" value="1"/>
</dbReference>
<dbReference type="InterPro" id="IPR047757">
    <property type="entry name" value="AfsA-like"/>
</dbReference>
<evidence type="ECO:0000259" key="2">
    <source>
        <dbReference type="Pfam" id="PF03756"/>
    </source>
</evidence>
<evidence type="ECO:0000313" key="3">
    <source>
        <dbReference type="EMBL" id="MFD0316405.1"/>
    </source>
</evidence>
<accession>A0ABW2WDJ5</accession>
<dbReference type="InterPro" id="IPR005509">
    <property type="entry name" value="AfsA_hotdog_dom"/>
</dbReference>
<dbReference type="RefSeq" id="WP_381610997.1">
    <property type="nucleotide sequence ID" value="NZ_JBHTEB010000001.1"/>
</dbReference>
<name>A0ABW2WDJ5_9ACTN</name>
<dbReference type="EMBL" id="JBHTEB010000001">
    <property type="protein sequence ID" value="MFD0316405.1"/>
    <property type="molecule type" value="Genomic_DNA"/>
</dbReference>
<comment type="caution">
    <text evidence="3">The sequence shown here is derived from an EMBL/GenBank/DDBJ whole genome shotgun (WGS) entry which is preliminary data.</text>
</comment>
<dbReference type="Pfam" id="PF03756">
    <property type="entry name" value="AfsA"/>
    <property type="match status" value="2"/>
</dbReference>
<gene>
    <name evidence="3" type="ORF">ACFQZ6_19735</name>
</gene>
<sequence>MTVLSSAVPIVTDRIVPPPQMTIPQQYVHRSDEADVLLSHFTAERDGTFRIAVRWPRTHALFAPTGGGRGNPLLMAETVRQSGAVVSHAVYDAPLDQHFLLWNLRYEVPDDVYAAALPLSPTEAVVRCVDVRLRGRKLAEFGLEVKLYRRSLLIGRGALRATCVTDAAYRRLRPPRPRPPATDPLPAPVPPASVGRDRPEDVLIAPTGRPGAWLLRVDREHPVIFDSQSDHVPGRALIEAMRQTATAFTGRERAIAPALHADFHHYVELDAPCELLAEPGPTDLSHGRTSVLVTLRQSGQTAATGLVTLGAADRVPAP</sequence>
<feature type="domain" description="A-factor biosynthesis hotdog" evidence="2">
    <location>
        <begin position="27"/>
        <end position="163"/>
    </location>
</feature>
<reference evidence="4" key="1">
    <citation type="journal article" date="2019" name="Int. J. Syst. Evol. Microbiol.">
        <title>The Global Catalogue of Microorganisms (GCM) 10K type strain sequencing project: providing services to taxonomists for standard genome sequencing and annotation.</title>
        <authorList>
            <consortium name="The Broad Institute Genomics Platform"/>
            <consortium name="The Broad Institute Genome Sequencing Center for Infectious Disease"/>
            <person name="Wu L."/>
            <person name="Ma J."/>
        </authorList>
    </citation>
    <scope>NUCLEOTIDE SEQUENCE [LARGE SCALE GENOMIC DNA]</scope>
    <source>
        <strain evidence="4">CGMCC 4.7400</strain>
    </source>
</reference>
<keyword evidence="4" id="KW-1185">Reference proteome</keyword>